<dbReference type="EMBL" id="BJTG01000001">
    <property type="protein sequence ID" value="GEJ55474.1"/>
    <property type="molecule type" value="Genomic_DNA"/>
</dbReference>
<accession>A0A7I9VGE8</accession>
<proteinExistence type="predicted"/>
<sequence>MAWGERSLLPRIAALVAVAALSVLASTLSSERRALRALPLEERSSLVARTVAELRQSCTEQRPEALRGHCRELASFAAQFEECRGECEALVHRQLAPIPTR</sequence>
<evidence type="ECO:0000313" key="1">
    <source>
        <dbReference type="EMBL" id="GEJ55474.1"/>
    </source>
</evidence>
<evidence type="ECO:0000313" key="2">
    <source>
        <dbReference type="Proteomes" id="UP000503640"/>
    </source>
</evidence>
<keyword evidence="2" id="KW-1185">Reference proteome</keyword>
<name>A0A7I9VGE8_9BACT</name>
<organism evidence="1 2">
    <name type="scientific">Anaeromyxobacter diazotrophicus</name>
    <dbReference type="NCBI Taxonomy" id="2590199"/>
    <lineage>
        <taxon>Bacteria</taxon>
        <taxon>Pseudomonadati</taxon>
        <taxon>Myxococcota</taxon>
        <taxon>Myxococcia</taxon>
        <taxon>Myxococcales</taxon>
        <taxon>Cystobacterineae</taxon>
        <taxon>Anaeromyxobacteraceae</taxon>
        <taxon>Anaeromyxobacter</taxon>
    </lineage>
</organism>
<reference evidence="2" key="1">
    <citation type="journal article" date="2020" name="Appl. Environ. Microbiol.">
        <title>Diazotrophic Anaeromyxobacter Isolates from Soils.</title>
        <authorList>
            <person name="Masuda Y."/>
            <person name="Yamanaka H."/>
            <person name="Xu Z.X."/>
            <person name="Shiratori Y."/>
            <person name="Aono T."/>
            <person name="Amachi S."/>
            <person name="Senoo K."/>
            <person name="Itoh H."/>
        </authorList>
    </citation>
    <scope>NUCLEOTIDE SEQUENCE [LARGE SCALE GENOMIC DNA]</scope>
    <source>
        <strain evidence="2">R267</strain>
    </source>
</reference>
<dbReference type="RefSeq" id="WP_176062271.1">
    <property type="nucleotide sequence ID" value="NZ_BJTG01000001.1"/>
</dbReference>
<dbReference type="AlphaFoldDB" id="A0A7I9VGE8"/>
<gene>
    <name evidence="1" type="ORF">AMYX_02150</name>
</gene>
<dbReference type="Proteomes" id="UP000503640">
    <property type="component" value="Unassembled WGS sequence"/>
</dbReference>
<comment type="caution">
    <text evidence="1">The sequence shown here is derived from an EMBL/GenBank/DDBJ whole genome shotgun (WGS) entry which is preliminary data.</text>
</comment>
<protein>
    <submittedName>
        <fullName evidence="1">Uncharacterized protein</fullName>
    </submittedName>
</protein>